<keyword evidence="2" id="KW-1185">Reference proteome</keyword>
<dbReference type="RefSeq" id="WP_034673790.1">
    <property type="nucleotide sequence ID" value="NZ_FPAP01000002.1"/>
</dbReference>
<comment type="caution">
    <text evidence="1">The sequence shown here is derived from an EMBL/GenBank/DDBJ whole genome shotgun (WGS) entry which is preliminary data.</text>
</comment>
<organism evidence="1 2">
    <name type="scientific">Chryseobacterium formosense</name>
    <dbReference type="NCBI Taxonomy" id="236814"/>
    <lineage>
        <taxon>Bacteria</taxon>
        <taxon>Pseudomonadati</taxon>
        <taxon>Bacteroidota</taxon>
        <taxon>Flavobacteriia</taxon>
        <taxon>Flavobacteriales</taxon>
        <taxon>Weeksellaceae</taxon>
        <taxon>Chryseobacterium group</taxon>
        <taxon>Chryseobacterium</taxon>
    </lineage>
</organism>
<dbReference type="AlphaFoldDB" id="A0A085Z641"/>
<dbReference type="Proteomes" id="UP000028713">
    <property type="component" value="Unassembled WGS sequence"/>
</dbReference>
<accession>A0A085Z641</accession>
<gene>
    <name evidence="1" type="ORF">IX39_04440</name>
</gene>
<reference evidence="1 2" key="1">
    <citation type="submission" date="2014-07" db="EMBL/GenBank/DDBJ databases">
        <title>Genome of Chryseobacterium formosense LMG 24722.</title>
        <authorList>
            <person name="Pipes S.E."/>
            <person name="Stropko S.J."/>
            <person name="Newman J.D."/>
        </authorList>
    </citation>
    <scope>NUCLEOTIDE SEQUENCE [LARGE SCALE GENOMIC DNA]</scope>
    <source>
        <strain evidence="1 2">LMG 24722</strain>
    </source>
</reference>
<protein>
    <submittedName>
        <fullName evidence="1">Uncharacterized protein</fullName>
    </submittedName>
</protein>
<name>A0A085Z641_9FLAO</name>
<dbReference type="OrthoDB" id="1264887at2"/>
<evidence type="ECO:0000313" key="2">
    <source>
        <dbReference type="Proteomes" id="UP000028713"/>
    </source>
</evidence>
<dbReference type="EMBL" id="JPRP01000001">
    <property type="protein sequence ID" value="KFE99904.1"/>
    <property type="molecule type" value="Genomic_DNA"/>
</dbReference>
<proteinExistence type="predicted"/>
<evidence type="ECO:0000313" key="1">
    <source>
        <dbReference type="EMBL" id="KFE99904.1"/>
    </source>
</evidence>
<sequence>MTHEFTRNDWQQTGTFYSLQIQFEQPLEKPIVQVYKYVSEDTDMAAQLISNMSISVISAELNSILLQFGEAFKGYIVIY</sequence>